<name>A0A1G8HJ64_9BACI</name>
<evidence type="ECO:0000313" key="3">
    <source>
        <dbReference type="EMBL" id="SDI06716.1"/>
    </source>
</evidence>
<dbReference type="Proteomes" id="UP000199017">
    <property type="component" value="Unassembled WGS sequence"/>
</dbReference>
<feature type="chain" id="PRO_5038793052" evidence="2">
    <location>
        <begin position="28"/>
        <end position="207"/>
    </location>
</feature>
<dbReference type="AlphaFoldDB" id="A0A1G8HJ64"/>
<dbReference type="EMBL" id="FNDU01000004">
    <property type="protein sequence ID" value="SDI06716.1"/>
    <property type="molecule type" value="Genomic_DNA"/>
</dbReference>
<dbReference type="STRING" id="930129.SAMN05216352_104286"/>
<gene>
    <name evidence="3" type="ORF">SAMN05216352_104286</name>
</gene>
<evidence type="ECO:0000256" key="2">
    <source>
        <dbReference type="SAM" id="SignalP"/>
    </source>
</evidence>
<protein>
    <submittedName>
        <fullName evidence="3">Uncharacterized protein</fullName>
    </submittedName>
</protein>
<feature type="signal peptide" evidence="2">
    <location>
        <begin position="1"/>
        <end position="27"/>
    </location>
</feature>
<evidence type="ECO:0000313" key="4">
    <source>
        <dbReference type="Proteomes" id="UP000199017"/>
    </source>
</evidence>
<dbReference type="OrthoDB" id="2944517at2"/>
<feature type="region of interest" description="Disordered" evidence="1">
    <location>
        <begin position="53"/>
        <end position="73"/>
    </location>
</feature>
<feature type="compositionally biased region" description="Polar residues" evidence="1">
    <location>
        <begin position="53"/>
        <end position="64"/>
    </location>
</feature>
<proteinExistence type="predicted"/>
<reference evidence="3 4" key="1">
    <citation type="submission" date="2016-10" db="EMBL/GenBank/DDBJ databases">
        <authorList>
            <person name="de Groot N.N."/>
        </authorList>
    </citation>
    <scope>NUCLEOTIDE SEQUENCE [LARGE SCALE GENOMIC DNA]</scope>
    <source>
        <strain evidence="4">P4B,CCM 7963,CECT 7998,DSM 25260,IBRC-M 10614,KCTC 13821</strain>
    </source>
</reference>
<keyword evidence="4" id="KW-1185">Reference proteome</keyword>
<keyword evidence="2" id="KW-0732">Signal</keyword>
<organism evidence="3 4">
    <name type="scientific">Alteribacillus bidgolensis</name>
    <dbReference type="NCBI Taxonomy" id="930129"/>
    <lineage>
        <taxon>Bacteria</taxon>
        <taxon>Bacillati</taxon>
        <taxon>Bacillota</taxon>
        <taxon>Bacilli</taxon>
        <taxon>Bacillales</taxon>
        <taxon>Bacillaceae</taxon>
        <taxon>Alteribacillus</taxon>
    </lineage>
</organism>
<accession>A0A1G8HJ64</accession>
<evidence type="ECO:0000256" key="1">
    <source>
        <dbReference type="SAM" id="MobiDB-lite"/>
    </source>
</evidence>
<dbReference type="RefSeq" id="WP_091583940.1">
    <property type="nucleotide sequence ID" value="NZ_FNDU01000004.1"/>
</dbReference>
<sequence length="207" mass="22973">MLWKRKRNYLLASVLSIGIIGTTPGLAGAAQHSTDSITAKKAIHYKETSFSPNKAANHFNQESSKSMKTDKAANTESYANQLGIESNEKDMLSEKRREEALKKKAADYGIEANGKDVNELVKEVSLAELKKEAEELNIDPHGKEVQQIMVEIKAKQVQMAADEIGIETAGKSPEEILDEIVNEHEKEAKHLDIFPAGKHDVDPLMYE</sequence>